<dbReference type="GO" id="GO:0004586">
    <property type="term" value="F:ornithine decarboxylase activity"/>
    <property type="evidence" value="ECO:0007669"/>
    <property type="project" value="TreeGrafter"/>
</dbReference>
<feature type="domain" description="Orn/DAP/Arg decarboxylase 2 N-terminal" evidence="7">
    <location>
        <begin position="63"/>
        <end position="299"/>
    </location>
</feature>
<sequence>MAPLMHITYPSKMSSDIQAAFKQHNDQPLKEAEKPLFVIDVATIKGTVEEFMISMPPTNKIDVVHFGAVKACDAKPVIDVYDQLGCGFDCASKGEAKPLVDGGIDPTRISLGNCNIPSNELEWGIENGIQYYAVDSMTQVHRMVDAAIRIAERMDIDPSVILANLKPFCRLVSSGKGSDKPFSAKFGVEPELAFKIIEEAHCYGLTFVGLSGHPGTQNLSKDAFVQFAQLFRGVFDRVHNELGITMSLANIGGGWAGISTKTAPCFTDYNKPTMDVFSSVFAEWPIKMTIMTEPGRAFISKSGWLQTHVINLSKHTLTAEVSRVFLSVGTLHGLNEANKIPFEWHTSEPCDKTKPCVLYGASCDSSDIILGKDSNGKEKAIDLPDTLAADHLVWVYGPAAYGPAYSTSFNGVPPPEVVYINCQ</sequence>
<dbReference type="InterPro" id="IPR009006">
    <property type="entry name" value="Ala_racemase/Decarboxylase_C"/>
</dbReference>
<organism evidence="8 9">
    <name type="scientific">Fusarium beomiforme</name>
    <dbReference type="NCBI Taxonomy" id="44412"/>
    <lineage>
        <taxon>Eukaryota</taxon>
        <taxon>Fungi</taxon>
        <taxon>Dikarya</taxon>
        <taxon>Ascomycota</taxon>
        <taxon>Pezizomycotina</taxon>
        <taxon>Sordariomycetes</taxon>
        <taxon>Hypocreomycetidae</taxon>
        <taxon>Hypocreales</taxon>
        <taxon>Nectriaceae</taxon>
        <taxon>Fusarium</taxon>
        <taxon>Fusarium burgessii species complex</taxon>
    </lineage>
</organism>
<evidence type="ECO:0000313" key="9">
    <source>
        <dbReference type="Proteomes" id="UP000730481"/>
    </source>
</evidence>
<reference evidence="8" key="2">
    <citation type="submission" date="2020-02" db="EMBL/GenBank/DDBJ databases">
        <title>Identification and distribution of gene clusters putatively required for synthesis of sphingolipid metabolism inhibitors in phylogenetically diverse species of the filamentous fungus Fusarium.</title>
        <authorList>
            <person name="Kim H.-S."/>
            <person name="Busman M."/>
            <person name="Brown D.W."/>
            <person name="Divon H."/>
            <person name="Uhlig S."/>
            <person name="Proctor R.H."/>
        </authorList>
    </citation>
    <scope>NUCLEOTIDE SEQUENCE</scope>
    <source>
        <strain evidence="8">NRRL 25174</strain>
    </source>
</reference>
<dbReference type="SUPFAM" id="SSF51419">
    <property type="entry name" value="PLP-binding barrel"/>
    <property type="match status" value="1"/>
</dbReference>
<dbReference type="AlphaFoldDB" id="A0A9P5A5K5"/>
<keyword evidence="5" id="KW-0456">Lyase</keyword>
<evidence type="ECO:0000259" key="7">
    <source>
        <dbReference type="Pfam" id="PF02784"/>
    </source>
</evidence>
<evidence type="ECO:0000256" key="1">
    <source>
        <dbReference type="ARBA" id="ARBA00001933"/>
    </source>
</evidence>
<keyword evidence="9" id="KW-1185">Reference proteome</keyword>
<reference evidence="8" key="1">
    <citation type="journal article" date="2017" name="Mycologia">
        <title>Fusarium algeriense, sp. nov., a novel toxigenic crown rot pathogen of durum wheat from Algeria is nested in the Fusarium burgessii species complex.</title>
        <authorList>
            <person name="Laraba I."/>
            <person name="Keddad A."/>
            <person name="Boureghda H."/>
            <person name="Abdallah N."/>
            <person name="Vaughan M.M."/>
            <person name="Proctor R.H."/>
            <person name="Busman M."/>
            <person name="O'Donnell K."/>
        </authorList>
    </citation>
    <scope>NUCLEOTIDE SEQUENCE</scope>
    <source>
        <strain evidence="8">NRRL 25174</strain>
    </source>
</reference>
<evidence type="ECO:0000256" key="5">
    <source>
        <dbReference type="ARBA" id="ARBA00023239"/>
    </source>
</evidence>
<comment type="similarity">
    <text evidence="2">Belongs to the Orn/Lys/Arg decarboxylase class-II family.</text>
</comment>
<evidence type="ECO:0000256" key="4">
    <source>
        <dbReference type="ARBA" id="ARBA00022898"/>
    </source>
</evidence>
<dbReference type="Gene3D" id="3.20.20.10">
    <property type="entry name" value="Alanine racemase"/>
    <property type="match status" value="1"/>
</dbReference>
<dbReference type="SUPFAM" id="SSF50621">
    <property type="entry name" value="Alanine racemase C-terminal domain-like"/>
    <property type="match status" value="1"/>
</dbReference>
<evidence type="ECO:0000313" key="8">
    <source>
        <dbReference type="EMBL" id="KAF4332341.1"/>
    </source>
</evidence>
<dbReference type="InterPro" id="IPR022644">
    <property type="entry name" value="De-COase2_N"/>
</dbReference>
<dbReference type="PANTHER" id="PTHR11482">
    <property type="entry name" value="ARGININE/DIAMINOPIMELATE/ORNITHINE DECARBOXYLASE"/>
    <property type="match status" value="1"/>
</dbReference>
<dbReference type="InterPro" id="IPR002433">
    <property type="entry name" value="Orn_de-COase"/>
</dbReference>
<feature type="modified residue" description="N6-(pyridoxal phosphate)lysine" evidence="6">
    <location>
        <position position="70"/>
    </location>
</feature>
<gene>
    <name evidence="8" type="ORF">FBEOM_13864</name>
</gene>
<evidence type="ECO:0000256" key="3">
    <source>
        <dbReference type="ARBA" id="ARBA00022793"/>
    </source>
</evidence>
<name>A0A9P5A5K5_9HYPO</name>
<dbReference type="InterPro" id="IPR000183">
    <property type="entry name" value="Orn/DAP/Arg_de-COase"/>
</dbReference>
<keyword evidence="4 6" id="KW-0663">Pyridoxal phosphate</keyword>
<dbReference type="Gene3D" id="2.40.37.10">
    <property type="entry name" value="Lyase, Ornithine Decarboxylase, Chain A, domain 1"/>
    <property type="match status" value="1"/>
</dbReference>
<dbReference type="GO" id="GO:0005737">
    <property type="term" value="C:cytoplasm"/>
    <property type="evidence" value="ECO:0007669"/>
    <property type="project" value="TreeGrafter"/>
</dbReference>
<protein>
    <submittedName>
        <fullName evidence="8">Ornithine decarboxylase</fullName>
    </submittedName>
</protein>
<dbReference type="OrthoDB" id="5034579at2759"/>
<dbReference type="PANTHER" id="PTHR11482:SF6">
    <property type="entry name" value="ORNITHINE DECARBOXYLASE 1-RELATED"/>
    <property type="match status" value="1"/>
</dbReference>
<dbReference type="EMBL" id="PVQB02001096">
    <property type="protein sequence ID" value="KAF4332341.1"/>
    <property type="molecule type" value="Genomic_DNA"/>
</dbReference>
<feature type="active site" description="Proton donor" evidence="6">
    <location>
        <position position="363"/>
    </location>
</feature>
<comment type="caution">
    <text evidence="8">The sequence shown here is derived from an EMBL/GenBank/DDBJ whole genome shotgun (WGS) entry which is preliminary data.</text>
</comment>
<dbReference type="Proteomes" id="UP000730481">
    <property type="component" value="Unassembled WGS sequence"/>
</dbReference>
<comment type="cofactor">
    <cofactor evidence="1 6">
        <name>pyridoxal 5'-phosphate</name>
        <dbReference type="ChEBI" id="CHEBI:597326"/>
    </cofactor>
</comment>
<accession>A0A9P5A5K5</accession>
<keyword evidence="3" id="KW-0210">Decarboxylase</keyword>
<evidence type="ECO:0000256" key="2">
    <source>
        <dbReference type="ARBA" id="ARBA00008872"/>
    </source>
</evidence>
<dbReference type="PRINTS" id="PR01179">
    <property type="entry name" value="ODADCRBXLASE"/>
</dbReference>
<dbReference type="InterPro" id="IPR029066">
    <property type="entry name" value="PLP-binding_barrel"/>
</dbReference>
<dbReference type="GO" id="GO:0033387">
    <property type="term" value="P:putrescine biosynthetic process from arginine, via ornithine"/>
    <property type="evidence" value="ECO:0007669"/>
    <property type="project" value="TreeGrafter"/>
</dbReference>
<dbReference type="Pfam" id="PF02784">
    <property type="entry name" value="Orn_Arg_deC_N"/>
    <property type="match status" value="1"/>
</dbReference>
<proteinExistence type="inferred from homology"/>
<evidence type="ECO:0000256" key="6">
    <source>
        <dbReference type="PIRSR" id="PIRSR600183-50"/>
    </source>
</evidence>